<dbReference type="PANTHER" id="PTHR34815:SF2">
    <property type="entry name" value="N-ACETYLTRANSFERASE DOMAIN-CONTAINING PROTEIN"/>
    <property type="match status" value="1"/>
</dbReference>
<dbReference type="Gene3D" id="3.40.630.30">
    <property type="match status" value="1"/>
</dbReference>
<evidence type="ECO:0000313" key="2">
    <source>
        <dbReference type="EMBL" id="CCF57230.1"/>
    </source>
</evidence>
<dbReference type="KEGG" id="kaf:KAFR_0C02370"/>
<dbReference type="HOGENOM" id="CLU_683473_0_0_1"/>
<reference evidence="2 3" key="1">
    <citation type="journal article" date="2011" name="Proc. Natl. Acad. Sci. U.S.A.">
        <title>Evolutionary erosion of yeast sex chromosomes by mating-type switching accidents.</title>
        <authorList>
            <person name="Gordon J.L."/>
            <person name="Armisen D."/>
            <person name="Proux-Wera E."/>
            <person name="Oheigeartaigh S.S."/>
            <person name="Byrne K.P."/>
            <person name="Wolfe K.H."/>
        </authorList>
    </citation>
    <scope>NUCLEOTIDE SEQUENCE [LARGE SCALE GENOMIC DNA]</scope>
    <source>
        <strain evidence="3">ATCC 22294 / BCRC 22015 / CBS 2517 / CECT 1963 / NBRC 1671 / NRRL Y-8276</strain>
    </source>
</reference>
<dbReference type="EMBL" id="HE650823">
    <property type="protein sequence ID" value="CCF57230.1"/>
    <property type="molecule type" value="Genomic_DNA"/>
</dbReference>
<dbReference type="InParanoid" id="H2AS80"/>
<keyword evidence="3" id="KW-1185">Reference proteome</keyword>
<dbReference type="OrthoDB" id="2020070at2759"/>
<sequence length="395" mass="46277">MTVHTAPYKFETYTDPEIVTFTHLNNSEAWKGLLTEQEYAEREKILGNSEIGQKHKLYESKKKFPDSYQWLGLKYFTLKDERLPSSDKFSQIVSSCETLNRVGYCITPGSNGKIEPALVVCIGGVFTLQKHRSKGYAKVMIESLNKFYENLRNEYKDDLLIKNLVVNLYSEVDDYYEQFGYHSMHVPLHYVTELDKMFSEYCGGNLDLKGTFLGFDDYDHLIRLHDEDFKKRLLKLHREHPNSYIFTVKPDLDIYKWFQHRDIFIMRATGKGDTIPPFGFALEDKSHIIWHHNWNDNYLVITKVFFASESSKEETLKKLIAHAITEAKAKGLSKLQFWDEEIPIKRFSELDTLMHELEDKSKLYVSNSSVSAVRPPNGYDKNSVIWDNNTKFCWF</sequence>
<dbReference type="InterPro" id="IPR055100">
    <property type="entry name" value="GNAT_LYC1-like"/>
</dbReference>
<dbReference type="PANTHER" id="PTHR34815">
    <property type="entry name" value="LYSINE ACETYLTRANSFERASE"/>
    <property type="match status" value="1"/>
</dbReference>
<dbReference type="Pfam" id="PF22998">
    <property type="entry name" value="GNAT_LYC1-like"/>
    <property type="match status" value="1"/>
</dbReference>
<evidence type="ECO:0000259" key="1">
    <source>
        <dbReference type="Pfam" id="PF22998"/>
    </source>
</evidence>
<accession>H2AS80</accession>
<feature type="domain" description="LYC1 C-terminal" evidence="1">
    <location>
        <begin position="215"/>
        <end position="395"/>
    </location>
</feature>
<evidence type="ECO:0000313" key="3">
    <source>
        <dbReference type="Proteomes" id="UP000005220"/>
    </source>
</evidence>
<dbReference type="GeneID" id="13885149"/>
<dbReference type="STRING" id="1071382.H2AS80"/>
<dbReference type="AlphaFoldDB" id="H2AS80"/>
<proteinExistence type="predicted"/>
<organism evidence="2 3">
    <name type="scientific">Kazachstania africana (strain ATCC 22294 / BCRC 22015 / CBS 2517 / CECT 1963 / NBRC 1671 / NRRL Y-8276)</name>
    <name type="common">Yeast</name>
    <name type="synonym">Kluyveromyces africanus</name>
    <dbReference type="NCBI Taxonomy" id="1071382"/>
    <lineage>
        <taxon>Eukaryota</taxon>
        <taxon>Fungi</taxon>
        <taxon>Dikarya</taxon>
        <taxon>Ascomycota</taxon>
        <taxon>Saccharomycotina</taxon>
        <taxon>Saccharomycetes</taxon>
        <taxon>Saccharomycetales</taxon>
        <taxon>Saccharomycetaceae</taxon>
        <taxon>Kazachstania</taxon>
    </lineage>
</organism>
<dbReference type="SUPFAM" id="SSF55729">
    <property type="entry name" value="Acyl-CoA N-acyltransferases (Nat)"/>
    <property type="match status" value="1"/>
</dbReference>
<gene>
    <name evidence="2" type="primary">KAFR0C02370</name>
    <name evidence="2" type="ORF">KAFR_0C02370</name>
</gene>
<dbReference type="eggNOG" id="ENOG502QPR6">
    <property type="taxonomic scope" value="Eukaryota"/>
</dbReference>
<dbReference type="Proteomes" id="UP000005220">
    <property type="component" value="Chromosome 3"/>
</dbReference>
<dbReference type="FunCoup" id="H2AS80">
    <property type="interactions" value="112"/>
</dbReference>
<protein>
    <recommendedName>
        <fullName evidence="1">LYC1 C-terminal domain-containing protein</fullName>
    </recommendedName>
</protein>
<name>H2AS80_KAZAF</name>
<dbReference type="InterPro" id="IPR053013">
    <property type="entry name" value="LAT"/>
</dbReference>
<dbReference type="InterPro" id="IPR016181">
    <property type="entry name" value="Acyl_CoA_acyltransferase"/>
</dbReference>
<dbReference type="RefSeq" id="XP_003956365.1">
    <property type="nucleotide sequence ID" value="XM_003956316.1"/>
</dbReference>